<dbReference type="Proteomes" id="UP000030848">
    <property type="component" value="Unassembled WGS sequence"/>
</dbReference>
<dbReference type="AlphaFoldDB" id="A0A837DEA6"/>
<protein>
    <recommendedName>
        <fullName evidence="3">DUF2188 domain-containing protein</fullName>
    </recommendedName>
</protein>
<reference evidence="1 2" key="1">
    <citation type="submission" date="2014-10" db="EMBL/GenBank/DDBJ databases">
        <title>Genome sequence of Micropolyspora internatus JCM3315.</title>
        <authorList>
            <person name="Shin S.-K."/>
            <person name="Yi H."/>
        </authorList>
    </citation>
    <scope>NUCLEOTIDE SEQUENCE [LARGE SCALE GENOMIC DNA]</scope>
    <source>
        <strain evidence="1 2">JCM 3315</strain>
    </source>
</reference>
<accession>A0A837DEA6</accession>
<dbReference type="InterPro" id="IPR018691">
    <property type="entry name" value="DUF2188"/>
</dbReference>
<name>A0A837DEA6_9PSEU</name>
<gene>
    <name evidence="1" type="ORF">MINT15_17730</name>
</gene>
<evidence type="ECO:0000313" key="2">
    <source>
        <dbReference type="Proteomes" id="UP000030848"/>
    </source>
</evidence>
<evidence type="ECO:0008006" key="3">
    <source>
        <dbReference type="Google" id="ProtNLM"/>
    </source>
</evidence>
<dbReference type="EMBL" id="JRZE01000003">
    <property type="protein sequence ID" value="KHF44891.1"/>
    <property type="molecule type" value="Genomic_DNA"/>
</dbReference>
<sequence>MCSSFSVVFRFSPDSLTWVVSRGKKVLSRHCRKRDAVRKAARLARADGRAEVRVERMDGTIQCRHRYGLSRSSGSVRAREGEQR</sequence>
<proteinExistence type="predicted"/>
<comment type="caution">
    <text evidence="1">The sequence shown here is derived from an EMBL/GenBank/DDBJ whole genome shotgun (WGS) entry which is preliminary data.</text>
</comment>
<dbReference type="OrthoDB" id="3556600at2"/>
<evidence type="ECO:0000313" key="1">
    <source>
        <dbReference type="EMBL" id="KHF44891.1"/>
    </source>
</evidence>
<dbReference type="RefSeq" id="WP_037309716.1">
    <property type="nucleotide sequence ID" value="NZ_FOWS01000002.1"/>
</dbReference>
<dbReference type="Pfam" id="PF09954">
    <property type="entry name" value="DUF2188"/>
    <property type="match status" value="1"/>
</dbReference>
<organism evidence="1 2">
    <name type="scientific">Saccharomonospora viridis</name>
    <dbReference type="NCBI Taxonomy" id="1852"/>
    <lineage>
        <taxon>Bacteria</taxon>
        <taxon>Bacillati</taxon>
        <taxon>Actinomycetota</taxon>
        <taxon>Actinomycetes</taxon>
        <taxon>Pseudonocardiales</taxon>
        <taxon>Pseudonocardiaceae</taxon>
        <taxon>Saccharomonospora</taxon>
    </lineage>
</organism>